<keyword evidence="2 5" id="KW-0812">Transmembrane</keyword>
<dbReference type="OrthoDB" id="293539at2759"/>
<evidence type="ECO:0000256" key="1">
    <source>
        <dbReference type="ARBA" id="ARBA00004141"/>
    </source>
</evidence>
<feature type="transmembrane region" description="Helical" evidence="5">
    <location>
        <begin position="12"/>
        <end position="31"/>
    </location>
</feature>
<feature type="transmembrane region" description="Helical" evidence="5">
    <location>
        <begin position="258"/>
        <end position="280"/>
    </location>
</feature>
<protein>
    <recommendedName>
        <fullName evidence="8">Major facilitator superfamily protein</fullName>
    </recommendedName>
</protein>
<evidence type="ECO:0000256" key="5">
    <source>
        <dbReference type="SAM" id="Phobius"/>
    </source>
</evidence>
<evidence type="ECO:0000256" key="4">
    <source>
        <dbReference type="ARBA" id="ARBA00023136"/>
    </source>
</evidence>
<dbReference type="EMBL" id="CAJJDN010000149">
    <property type="protein sequence ID" value="CAD8124059.1"/>
    <property type="molecule type" value="Genomic_DNA"/>
</dbReference>
<dbReference type="InterPro" id="IPR051617">
    <property type="entry name" value="UNC-93-like_regulator"/>
</dbReference>
<dbReference type="GO" id="GO:0016020">
    <property type="term" value="C:membrane"/>
    <property type="evidence" value="ECO:0007669"/>
    <property type="project" value="UniProtKB-SubCell"/>
</dbReference>
<feature type="transmembrane region" description="Helical" evidence="5">
    <location>
        <begin position="179"/>
        <end position="197"/>
    </location>
</feature>
<evidence type="ECO:0008006" key="8">
    <source>
        <dbReference type="Google" id="ProtNLM"/>
    </source>
</evidence>
<evidence type="ECO:0000256" key="2">
    <source>
        <dbReference type="ARBA" id="ARBA00022692"/>
    </source>
</evidence>
<feature type="transmembrane region" description="Helical" evidence="5">
    <location>
        <begin position="329"/>
        <end position="347"/>
    </location>
</feature>
<comment type="caution">
    <text evidence="6">The sequence shown here is derived from an EMBL/GenBank/DDBJ whole genome shotgun (WGS) entry which is preliminary data.</text>
</comment>
<feature type="transmembrane region" description="Helical" evidence="5">
    <location>
        <begin position="387"/>
        <end position="407"/>
    </location>
</feature>
<dbReference type="Proteomes" id="UP000692954">
    <property type="component" value="Unassembled WGS sequence"/>
</dbReference>
<evidence type="ECO:0000313" key="6">
    <source>
        <dbReference type="EMBL" id="CAD8124059.1"/>
    </source>
</evidence>
<keyword evidence="7" id="KW-1185">Reference proteome</keyword>
<evidence type="ECO:0000313" key="7">
    <source>
        <dbReference type="Proteomes" id="UP000692954"/>
    </source>
</evidence>
<feature type="transmembrane region" description="Helical" evidence="5">
    <location>
        <begin position="413"/>
        <end position="430"/>
    </location>
</feature>
<dbReference type="InterPro" id="IPR011701">
    <property type="entry name" value="MFS"/>
</dbReference>
<feature type="transmembrane region" description="Helical" evidence="5">
    <location>
        <begin position="147"/>
        <end position="167"/>
    </location>
</feature>
<gene>
    <name evidence="6" type="ORF">PSON_ATCC_30995.1.T1490003</name>
</gene>
<sequence>MEKYANLGKVLYMNLVLTFHLSQCLALASLLPQIAQQNNYPSLGGLGLICIYSVNLIFNLIAPLYLTKMKYRYGFVFQAVLVLPCFIPAFYVSRCDGDDVVDLICNSYMLIPFTLIGCVFLGAGLGGYFVLQNTYVSDCTNEKNKELYFGITYMLLGCSYLLNGVTSDQLLQYIGRENFFLYSGIMECALSTLFIFVQQPDKNNYNKVSEAQQNMIQNDSIGKSEEQVANINGEFAKIGIKAQFQQIMQKFQLKEMKFLFSLFISTGIVIGFEFGIFHQFISASLPGDDEITVNVKTARIFLFVGVAQILSGIFNGLSRSFVGIIQNSIFYGNVFQCMNIIAILSAFQQNYNINIILGLLIGFTDNSGQFNSAVIISDIWNEDMAIFGLYLFCQNFGVMFINLIAIFLEGQSLIYYTLLLILLQCATSYSQQQFKRSQLKE</sequence>
<organism evidence="6 7">
    <name type="scientific">Paramecium sonneborni</name>
    <dbReference type="NCBI Taxonomy" id="65129"/>
    <lineage>
        <taxon>Eukaryota</taxon>
        <taxon>Sar</taxon>
        <taxon>Alveolata</taxon>
        <taxon>Ciliophora</taxon>
        <taxon>Intramacronucleata</taxon>
        <taxon>Oligohymenophorea</taxon>
        <taxon>Peniculida</taxon>
        <taxon>Parameciidae</taxon>
        <taxon>Paramecium</taxon>
    </lineage>
</organism>
<dbReference type="Pfam" id="PF07690">
    <property type="entry name" value="MFS_1"/>
    <property type="match status" value="1"/>
</dbReference>
<dbReference type="AlphaFoldDB" id="A0A8S1RAG8"/>
<name>A0A8S1RAG8_9CILI</name>
<dbReference type="GO" id="GO:0022857">
    <property type="term" value="F:transmembrane transporter activity"/>
    <property type="evidence" value="ECO:0007669"/>
    <property type="project" value="InterPro"/>
</dbReference>
<keyword evidence="3 5" id="KW-1133">Transmembrane helix</keyword>
<feature type="transmembrane region" description="Helical" evidence="5">
    <location>
        <begin position="73"/>
        <end position="91"/>
    </location>
</feature>
<feature type="transmembrane region" description="Helical" evidence="5">
    <location>
        <begin position="111"/>
        <end position="131"/>
    </location>
</feature>
<feature type="transmembrane region" description="Helical" evidence="5">
    <location>
        <begin position="353"/>
        <end position="375"/>
    </location>
</feature>
<accession>A0A8S1RAG8</accession>
<feature type="transmembrane region" description="Helical" evidence="5">
    <location>
        <begin position="300"/>
        <end position="317"/>
    </location>
</feature>
<evidence type="ECO:0000256" key="3">
    <source>
        <dbReference type="ARBA" id="ARBA00022989"/>
    </source>
</evidence>
<proteinExistence type="predicted"/>
<feature type="transmembrane region" description="Helical" evidence="5">
    <location>
        <begin position="43"/>
        <end position="66"/>
    </location>
</feature>
<keyword evidence="4 5" id="KW-0472">Membrane</keyword>
<reference evidence="6" key="1">
    <citation type="submission" date="2021-01" db="EMBL/GenBank/DDBJ databases">
        <authorList>
            <consortium name="Genoscope - CEA"/>
            <person name="William W."/>
        </authorList>
    </citation>
    <scope>NUCLEOTIDE SEQUENCE</scope>
</reference>
<dbReference type="PANTHER" id="PTHR23294:SF0">
    <property type="entry name" value="UNC93-LIKE PROTEIN MFSD11"/>
    <property type="match status" value="1"/>
</dbReference>
<comment type="subcellular location">
    <subcellularLocation>
        <location evidence="1">Membrane</location>
        <topology evidence="1">Multi-pass membrane protein</topology>
    </subcellularLocation>
</comment>
<dbReference type="PANTHER" id="PTHR23294">
    <property type="entry name" value="ET TRANSLATION PRODUCT-RELATED"/>
    <property type="match status" value="1"/>
</dbReference>